<feature type="domain" description="Ice-binding protein C-terminal" evidence="2">
    <location>
        <begin position="197"/>
        <end position="219"/>
    </location>
</feature>
<evidence type="ECO:0000256" key="1">
    <source>
        <dbReference type="SAM" id="SignalP"/>
    </source>
</evidence>
<sequence length="219" mass="22181">MLVRSFAFTAAAALLAAPASAVVVESFEAGVPGTGQSKGFQFVDSGAGITEGTQAVRRTISGGAGFEIGPVFNIDGAPAPVTEITAEVHTLDAQPNGFLQFVLGADFGDTDFAFNAQTDYVQVNGSKEPGGVGGNSFVGSGTGQFTITYTAAQNATFFNRVNAALLAGDAFDLAVVLNKADGATGTFTVDNITANIVPEPASLAVLGLGGVALLGRRRR</sequence>
<evidence type="ECO:0000259" key="2">
    <source>
        <dbReference type="Pfam" id="PF07589"/>
    </source>
</evidence>
<name>I0IBS5_PHYMF</name>
<feature type="signal peptide" evidence="1">
    <location>
        <begin position="1"/>
        <end position="21"/>
    </location>
</feature>
<evidence type="ECO:0000313" key="3">
    <source>
        <dbReference type="EMBL" id="BAM02713.1"/>
    </source>
</evidence>
<protein>
    <recommendedName>
        <fullName evidence="2">Ice-binding protein C-terminal domain-containing protein</fullName>
    </recommendedName>
</protein>
<dbReference type="Pfam" id="PF07589">
    <property type="entry name" value="PEP-CTERM"/>
    <property type="match status" value="1"/>
</dbReference>
<evidence type="ECO:0000313" key="4">
    <source>
        <dbReference type="Proteomes" id="UP000007881"/>
    </source>
</evidence>
<feature type="chain" id="PRO_5003629052" description="Ice-binding protein C-terminal domain-containing protein" evidence="1">
    <location>
        <begin position="22"/>
        <end position="219"/>
    </location>
</feature>
<keyword evidence="1" id="KW-0732">Signal</keyword>
<dbReference type="KEGG" id="phm:PSMK_05540"/>
<dbReference type="NCBIfam" id="TIGR02595">
    <property type="entry name" value="PEP_CTERM"/>
    <property type="match status" value="1"/>
</dbReference>
<gene>
    <name evidence="3" type="ordered locus">PSMK_05540</name>
</gene>
<dbReference type="InterPro" id="IPR013424">
    <property type="entry name" value="Ice-binding_C"/>
</dbReference>
<dbReference type="AlphaFoldDB" id="I0IBS5"/>
<dbReference type="RefSeq" id="WP_014435933.1">
    <property type="nucleotide sequence ID" value="NC_017080.1"/>
</dbReference>
<dbReference type="EMBL" id="AP012338">
    <property type="protein sequence ID" value="BAM02713.1"/>
    <property type="molecule type" value="Genomic_DNA"/>
</dbReference>
<organism evidence="3 4">
    <name type="scientific">Phycisphaera mikurensis (strain NBRC 102666 / KCTC 22515 / FYK2301M01)</name>
    <dbReference type="NCBI Taxonomy" id="1142394"/>
    <lineage>
        <taxon>Bacteria</taxon>
        <taxon>Pseudomonadati</taxon>
        <taxon>Planctomycetota</taxon>
        <taxon>Phycisphaerae</taxon>
        <taxon>Phycisphaerales</taxon>
        <taxon>Phycisphaeraceae</taxon>
        <taxon>Phycisphaera</taxon>
    </lineage>
</organism>
<reference evidence="3 4" key="1">
    <citation type="submission" date="2012-02" db="EMBL/GenBank/DDBJ databases">
        <title>Complete genome sequence of Phycisphaera mikurensis NBRC 102666.</title>
        <authorList>
            <person name="Ankai A."/>
            <person name="Hosoyama A."/>
            <person name="Terui Y."/>
            <person name="Sekine M."/>
            <person name="Fukai R."/>
            <person name="Kato Y."/>
            <person name="Nakamura S."/>
            <person name="Yamada-Narita S."/>
            <person name="Kawakoshi A."/>
            <person name="Fukunaga Y."/>
            <person name="Yamazaki S."/>
            <person name="Fujita N."/>
        </authorList>
    </citation>
    <scope>NUCLEOTIDE SEQUENCE [LARGE SCALE GENOMIC DNA]</scope>
    <source>
        <strain evidence="4">NBRC 102666 / KCTC 22515 / FYK2301M01</strain>
    </source>
</reference>
<keyword evidence="4" id="KW-1185">Reference proteome</keyword>
<dbReference type="HOGENOM" id="CLU_1260463_0_0_0"/>
<accession>I0IBS5</accession>
<dbReference type="Proteomes" id="UP000007881">
    <property type="component" value="Chromosome"/>
</dbReference>
<proteinExistence type="predicted"/>